<evidence type="ECO:0000313" key="2">
    <source>
        <dbReference type="EMBL" id="ETL95247.1"/>
    </source>
</evidence>
<dbReference type="AlphaFoldDB" id="W2LCV0"/>
<feature type="region of interest" description="Disordered" evidence="1">
    <location>
        <begin position="73"/>
        <end position="106"/>
    </location>
</feature>
<protein>
    <submittedName>
        <fullName evidence="2">Uncharacterized protein</fullName>
    </submittedName>
</protein>
<gene>
    <name evidence="2" type="ORF">L917_06922</name>
</gene>
<dbReference type="EMBL" id="KI679147">
    <property type="protein sequence ID" value="ETL95247.1"/>
    <property type="molecule type" value="Genomic_DNA"/>
</dbReference>
<feature type="compositionally biased region" description="Low complexity" evidence="1">
    <location>
        <begin position="91"/>
        <end position="100"/>
    </location>
</feature>
<name>W2LCV0_PHYNI</name>
<evidence type="ECO:0000256" key="1">
    <source>
        <dbReference type="SAM" id="MobiDB-lite"/>
    </source>
</evidence>
<feature type="non-terminal residue" evidence="2">
    <location>
        <position position="1"/>
    </location>
</feature>
<sequence>PSSLVTTTTKVTLTWWARARRPSASRRVRTWVASWRMCCPPPPRARLKVPRSRSRPSVCRLCRSATWWRRSSTRRSRCVTSTTRRTRRSSTRTLRPSSRPSSRKVVVWPARSRRYRRAWPSSSRTGTPPSTSPSSLKCCLYGVAYVQLQEL</sequence>
<accession>W2LCV0</accession>
<proteinExistence type="predicted"/>
<organism evidence="2">
    <name type="scientific">Phytophthora nicotianae</name>
    <name type="common">Potato buckeye rot agent</name>
    <name type="synonym">Phytophthora parasitica</name>
    <dbReference type="NCBI Taxonomy" id="4792"/>
    <lineage>
        <taxon>Eukaryota</taxon>
        <taxon>Sar</taxon>
        <taxon>Stramenopiles</taxon>
        <taxon>Oomycota</taxon>
        <taxon>Peronosporomycetes</taxon>
        <taxon>Peronosporales</taxon>
        <taxon>Peronosporaceae</taxon>
        <taxon>Phytophthora</taxon>
    </lineage>
</organism>
<dbReference type="Proteomes" id="UP000054423">
    <property type="component" value="Unassembled WGS sequence"/>
</dbReference>
<reference evidence="2" key="1">
    <citation type="submission" date="2013-11" db="EMBL/GenBank/DDBJ databases">
        <title>The Genome Sequence of Phytophthora parasitica CHvinca01.</title>
        <authorList>
            <consortium name="The Broad Institute Genomics Platform"/>
            <person name="Russ C."/>
            <person name="Tyler B."/>
            <person name="Panabieres F."/>
            <person name="Shan W."/>
            <person name="Tripathy S."/>
            <person name="Grunwald N."/>
            <person name="Machado M."/>
            <person name="Johnson C.S."/>
            <person name="Arredondo F."/>
            <person name="Hong C."/>
            <person name="Coffey M."/>
            <person name="Young S.K."/>
            <person name="Zeng Q."/>
            <person name="Gargeya S."/>
            <person name="Fitzgerald M."/>
            <person name="Abouelleil A."/>
            <person name="Alvarado L."/>
            <person name="Chapman S.B."/>
            <person name="Gainer-Dewar J."/>
            <person name="Goldberg J."/>
            <person name="Griggs A."/>
            <person name="Gujja S."/>
            <person name="Hansen M."/>
            <person name="Howarth C."/>
            <person name="Imamovic A."/>
            <person name="Ireland A."/>
            <person name="Larimer J."/>
            <person name="McCowan C."/>
            <person name="Murphy C."/>
            <person name="Pearson M."/>
            <person name="Poon T.W."/>
            <person name="Priest M."/>
            <person name="Roberts A."/>
            <person name="Saif S."/>
            <person name="Shea T."/>
            <person name="Sykes S."/>
            <person name="Wortman J."/>
            <person name="Nusbaum C."/>
            <person name="Birren B."/>
        </authorList>
    </citation>
    <scope>NUCLEOTIDE SEQUENCE [LARGE SCALE GENOMIC DNA]</scope>
    <source>
        <strain evidence="2">CHvinca01</strain>
    </source>
</reference>